<dbReference type="KEGG" id="dpx:DAPPUDRAFT_108320"/>
<organism evidence="1 2">
    <name type="scientific">Daphnia pulex</name>
    <name type="common">Water flea</name>
    <dbReference type="NCBI Taxonomy" id="6669"/>
    <lineage>
        <taxon>Eukaryota</taxon>
        <taxon>Metazoa</taxon>
        <taxon>Ecdysozoa</taxon>
        <taxon>Arthropoda</taxon>
        <taxon>Crustacea</taxon>
        <taxon>Branchiopoda</taxon>
        <taxon>Diplostraca</taxon>
        <taxon>Cladocera</taxon>
        <taxon>Anomopoda</taxon>
        <taxon>Daphniidae</taxon>
        <taxon>Daphnia</taxon>
    </lineage>
</organism>
<accession>E9GZT3</accession>
<evidence type="ECO:0000313" key="2">
    <source>
        <dbReference type="Proteomes" id="UP000000305"/>
    </source>
</evidence>
<dbReference type="InParanoid" id="E9GZT3"/>
<dbReference type="Proteomes" id="UP000000305">
    <property type="component" value="Unassembled WGS sequence"/>
</dbReference>
<reference evidence="1 2" key="1">
    <citation type="journal article" date="2011" name="Science">
        <title>The ecoresponsive genome of Daphnia pulex.</title>
        <authorList>
            <person name="Colbourne J.K."/>
            <person name="Pfrender M.E."/>
            <person name="Gilbert D."/>
            <person name="Thomas W.K."/>
            <person name="Tucker A."/>
            <person name="Oakley T.H."/>
            <person name="Tokishita S."/>
            <person name="Aerts A."/>
            <person name="Arnold G.J."/>
            <person name="Basu M.K."/>
            <person name="Bauer D.J."/>
            <person name="Caceres C.E."/>
            <person name="Carmel L."/>
            <person name="Casola C."/>
            <person name="Choi J.H."/>
            <person name="Detter J.C."/>
            <person name="Dong Q."/>
            <person name="Dusheyko S."/>
            <person name="Eads B.D."/>
            <person name="Frohlich T."/>
            <person name="Geiler-Samerotte K.A."/>
            <person name="Gerlach D."/>
            <person name="Hatcher P."/>
            <person name="Jogdeo S."/>
            <person name="Krijgsveld J."/>
            <person name="Kriventseva E.V."/>
            <person name="Kultz D."/>
            <person name="Laforsch C."/>
            <person name="Lindquist E."/>
            <person name="Lopez J."/>
            <person name="Manak J.R."/>
            <person name="Muller J."/>
            <person name="Pangilinan J."/>
            <person name="Patwardhan R.P."/>
            <person name="Pitluck S."/>
            <person name="Pritham E.J."/>
            <person name="Rechtsteiner A."/>
            <person name="Rho M."/>
            <person name="Rogozin I.B."/>
            <person name="Sakarya O."/>
            <person name="Salamov A."/>
            <person name="Schaack S."/>
            <person name="Shapiro H."/>
            <person name="Shiga Y."/>
            <person name="Skalitzky C."/>
            <person name="Smith Z."/>
            <person name="Souvorov A."/>
            <person name="Sung W."/>
            <person name="Tang Z."/>
            <person name="Tsuchiya D."/>
            <person name="Tu H."/>
            <person name="Vos H."/>
            <person name="Wang M."/>
            <person name="Wolf Y.I."/>
            <person name="Yamagata H."/>
            <person name="Yamada T."/>
            <person name="Ye Y."/>
            <person name="Shaw J.R."/>
            <person name="Andrews J."/>
            <person name="Crease T.J."/>
            <person name="Tang H."/>
            <person name="Lucas S.M."/>
            <person name="Robertson H.M."/>
            <person name="Bork P."/>
            <person name="Koonin E.V."/>
            <person name="Zdobnov E.M."/>
            <person name="Grigoriev I.V."/>
            <person name="Lynch M."/>
            <person name="Boore J.L."/>
        </authorList>
    </citation>
    <scope>NUCLEOTIDE SEQUENCE [LARGE SCALE GENOMIC DNA]</scope>
</reference>
<evidence type="ECO:0000313" key="1">
    <source>
        <dbReference type="EMBL" id="EFX75049.1"/>
    </source>
</evidence>
<gene>
    <name evidence="1" type="ORF">DAPPUDRAFT_108320</name>
</gene>
<feature type="non-terminal residue" evidence="1">
    <location>
        <position position="1"/>
    </location>
</feature>
<dbReference type="OrthoDB" id="2020542at2759"/>
<protein>
    <submittedName>
        <fullName evidence="1">Uncharacterized protein</fullName>
    </submittedName>
</protein>
<name>E9GZT3_DAPPU</name>
<dbReference type="EMBL" id="GL732578">
    <property type="protein sequence ID" value="EFX75049.1"/>
    <property type="molecule type" value="Genomic_DNA"/>
</dbReference>
<dbReference type="AlphaFoldDB" id="E9GZT3"/>
<sequence length="142" mass="15546">MNAYLAPKQRKLLALASQLKAGKGLAVALSILQGDIAMCTDEATTARQNLRKAIWMTKRSRALLTCGKSLIGASRDPVDQFGWIETQHGYLWMAERLAPVDRGGSIVDSWRVFVDTIHTAAANKMALIVSKGISSFPDFPEK</sequence>
<proteinExistence type="predicted"/>
<keyword evidence="2" id="KW-1185">Reference proteome</keyword>
<dbReference type="HOGENOM" id="CLU_1820585_0_0_1"/>